<keyword evidence="3" id="KW-1185">Reference proteome</keyword>
<proteinExistence type="predicted"/>
<evidence type="ECO:0000313" key="2">
    <source>
        <dbReference type="EMBL" id="SSC65644.1"/>
    </source>
</evidence>
<evidence type="ECO:0000259" key="1">
    <source>
        <dbReference type="Pfam" id="PF05899"/>
    </source>
</evidence>
<dbReference type="STRING" id="1336235.GCA_000518785_01555"/>
<dbReference type="InterPro" id="IPR014710">
    <property type="entry name" value="RmlC-like_jellyroll"/>
</dbReference>
<evidence type="ECO:0000313" key="3">
    <source>
        <dbReference type="Proteomes" id="UP000254764"/>
    </source>
</evidence>
<dbReference type="Gene3D" id="2.60.120.10">
    <property type="entry name" value="Jelly Rolls"/>
    <property type="match status" value="1"/>
</dbReference>
<dbReference type="CDD" id="cd02227">
    <property type="entry name" value="cupin_TM1112-like"/>
    <property type="match status" value="1"/>
</dbReference>
<dbReference type="InterPro" id="IPR011051">
    <property type="entry name" value="RmlC_Cupin_sf"/>
</dbReference>
<dbReference type="InterPro" id="IPR008579">
    <property type="entry name" value="UGlyAH_Cupin_dom"/>
</dbReference>
<dbReference type="PANTHER" id="PTHR40943">
    <property type="entry name" value="CYTOPLASMIC PROTEIN-RELATED"/>
    <property type="match status" value="1"/>
</dbReference>
<organism evidence="2 3">
    <name type="scientific">Ciceribacter selenitireducens ATCC BAA-1503</name>
    <dbReference type="NCBI Taxonomy" id="1336235"/>
    <lineage>
        <taxon>Bacteria</taxon>
        <taxon>Pseudomonadati</taxon>
        <taxon>Pseudomonadota</taxon>
        <taxon>Alphaproteobacteria</taxon>
        <taxon>Hyphomicrobiales</taxon>
        <taxon>Rhizobiaceae</taxon>
        <taxon>Ciceribacter</taxon>
    </lineage>
</organism>
<sequence>MAFKLMLVGMAGTLLAVPRTFRNEEMPPLVAAHSSHLALKPAPINPEWILRGTPLARVGDHSSSADEASSTAVWDCTAGEFRWFFGWDETVVIQEGEVHVTAEDGSERLLKVGDIAYFRGGTWATWRVDDYVRKIAFVRRPFPEPLAMLYRIRNALRSPTAKRILG</sequence>
<feature type="domain" description="(S)-ureidoglycine aminohydrolase cupin" evidence="1">
    <location>
        <begin position="64"/>
        <end position="135"/>
    </location>
</feature>
<dbReference type="Proteomes" id="UP000254764">
    <property type="component" value="Unassembled WGS sequence"/>
</dbReference>
<name>A0A376AD11_9HYPH</name>
<dbReference type="OrthoDB" id="6877662at2"/>
<accession>A0A376AD11</accession>
<dbReference type="EMBL" id="UEYP01000001">
    <property type="protein sequence ID" value="SSC65644.1"/>
    <property type="molecule type" value="Genomic_DNA"/>
</dbReference>
<dbReference type="RefSeq" id="WP_115668697.1">
    <property type="nucleotide sequence ID" value="NZ_UEYP01000001.1"/>
</dbReference>
<gene>
    <name evidence="2" type="ORF">RHIZ70_1352</name>
</gene>
<protein>
    <recommendedName>
        <fullName evidence="1">(S)-ureidoglycine aminohydrolase cupin domain-containing protein</fullName>
    </recommendedName>
</protein>
<dbReference type="PANTHER" id="PTHR40943:SF1">
    <property type="entry name" value="CYTOPLASMIC PROTEIN"/>
    <property type="match status" value="1"/>
</dbReference>
<dbReference type="Pfam" id="PF05899">
    <property type="entry name" value="Cupin_3"/>
    <property type="match status" value="1"/>
</dbReference>
<reference evidence="3" key="1">
    <citation type="submission" date="2018-07" db="EMBL/GenBank/DDBJ databases">
        <authorList>
            <person name="Peiro R."/>
            <person name="Begona"/>
            <person name="Cbmso G."/>
            <person name="Lopez M."/>
            <person name="Gonzalez S."/>
        </authorList>
    </citation>
    <scope>NUCLEOTIDE SEQUENCE [LARGE SCALE GENOMIC DNA]</scope>
</reference>
<dbReference type="AlphaFoldDB" id="A0A376AD11"/>
<dbReference type="SUPFAM" id="SSF51182">
    <property type="entry name" value="RmlC-like cupins"/>
    <property type="match status" value="1"/>
</dbReference>